<organism evidence="1 2">
    <name type="scientific">Nephila pilipes</name>
    <name type="common">Giant wood spider</name>
    <name type="synonym">Nephila maculata</name>
    <dbReference type="NCBI Taxonomy" id="299642"/>
    <lineage>
        <taxon>Eukaryota</taxon>
        <taxon>Metazoa</taxon>
        <taxon>Ecdysozoa</taxon>
        <taxon>Arthropoda</taxon>
        <taxon>Chelicerata</taxon>
        <taxon>Arachnida</taxon>
        <taxon>Araneae</taxon>
        <taxon>Araneomorphae</taxon>
        <taxon>Entelegynae</taxon>
        <taxon>Araneoidea</taxon>
        <taxon>Nephilidae</taxon>
        <taxon>Nephila</taxon>
    </lineage>
</organism>
<proteinExistence type="predicted"/>
<dbReference type="Proteomes" id="UP000887013">
    <property type="component" value="Unassembled WGS sequence"/>
</dbReference>
<dbReference type="OrthoDB" id="1101576at2759"/>
<dbReference type="AlphaFoldDB" id="A0A8X6J9U5"/>
<sequence length="107" mass="12572">MSGIKKGLVGQVKQMCNEKNIPSPMFPALYYSQQALCVKYEYISSVLNPMVKMVNLIRSHELNLRQFRDMLKDTGTEWGNQWRKRDLGERKKVSIGYEGERWEGKRE</sequence>
<keyword evidence="2" id="KW-1185">Reference proteome</keyword>
<accession>A0A8X6J9U5</accession>
<name>A0A8X6J9U5_NEPPI</name>
<protein>
    <submittedName>
        <fullName evidence="1">Uncharacterized protein</fullName>
    </submittedName>
</protein>
<gene>
    <name evidence="1" type="ORF">NPIL_448381</name>
</gene>
<evidence type="ECO:0000313" key="2">
    <source>
        <dbReference type="Proteomes" id="UP000887013"/>
    </source>
</evidence>
<reference evidence="1" key="1">
    <citation type="submission" date="2020-08" db="EMBL/GenBank/DDBJ databases">
        <title>Multicomponent nature underlies the extraordinary mechanical properties of spider dragline silk.</title>
        <authorList>
            <person name="Kono N."/>
            <person name="Nakamura H."/>
            <person name="Mori M."/>
            <person name="Yoshida Y."/>
            <person name="Ohtoshi R."/>
            <person name="Malay A.D."/>
            <person name="Moran D.A.P."/>
            <person name="Tomita M."/>
            <person name="Numata K."/>
            <person name="Arakawa K."/>
        </authorList>
    </citation>
    <scope>NUCLEOTIDE SEQUENCE</scope>
</reference>
<comment type="caution">
    <text evidence="1">The sequence shown here is derived from an EMBL/GenBank/DDBJ whole genome shotgun (WGS) entry which is preliminary data.</text>
</comment>
<evidence type="ECO:0000313" key="1">
    <source>
        <dbReference type="EMBL" id="GFS49907.1"/>
    </source>
</evidence>
<dbReference type="EMBL" id="BMAW01045415">
    <property type="protein sequence ID" value="GFS49907.1"/>
    <property type="molecule type" value="Genomic_DNA"/>
</dbReference>